<dbReference type="GO" id="GO:0016787">
    <property type="term" value="F:hydrolase activity"/>
    <property type="evidence" value="ECO:0007669"/>
    <property type="project" value="UniProtKB-KW"/>
</dbReference>
<keyword evidence="1" id="KW-0378">Hydrolase</keyword>
<dbReference type="PANTHER" id="PTHR43540">
    <property type="entry name" value="PEROXYUREIDOACRYLATE/UREIDOACRYLATE AMIDOHYDROLASE-RELATED"/>
    <property type="match status" value="1"/>
</dbReference>
<dbReference type="EMBL" id="CAFBMH010000011">
    <property type="protein sequence ID" value="CAB4894791.1"/>
    <property type="molecule type" value="Genomic_DNA"/>
</dbReference>
<dbReference type="Gene3D" id="3.40.50.850">
    <property type="entry name" value="Isochorismatase-like"/>
    <property type="match status" value="1"/>
</dbReference>
<accession>A0A6J7AM58</accession>
<evidence type="ECO:0000313" key="4">
    <source>
        <dbReference type="EMBL" id="CAB4833229.1"/>
    </source>
</evidence>
<name>A0A6J7AM58_9ZZZZ</name>
<dbReference type="SUPFAM" id="SSF52499">
    <property type="entry name" value="Isochorismatase-like hydrolases"/>
    <property type="match status" value="1"/>
</dbReference>
<evidence type="ECO:0000313" key="5">
    <source>
        <dbReference type="EMBL" id="CAB4894791.1"/>
    </source>
</evidence>
<gene>
    <name evidence="3" type="ORF">UFOPK2754_01467</name>
    <name evidence="4" type="ORF">UFOPK3139_01776</name>
    <name evidence="5" type="ORF">UFOPK3543_00513</name>
    <name evidence="6" type="ORF">UFOPK3967_02118</name>
</gene>
<evidence type="ECO:0000313" key="3">
    <source>
        <dbReference type="EMBL" id="CAB4745315.1"/>
    </source>
</evidence>
<evidence type="ECO:0000259" key="2">
    <source>
        <dbReference type="Pfam" id="PF00857"/>
    </source>
</evidence>
<dbReference type="InterPro" id="IPR000868">
    <property type="entry name" value="Isochorismatase-like_dom"/>
</dbReference>
<dbReference type="CDD" id="cd00431">
    <property type="entry name" value="cysteine_hydrolases"/>
    <property type="match status" value="1"/>
</dbReference>
<dbReference type="EMBL" id="CAFABA010000074">
    <property type="protein sequence ID" value="CAB4833229.1"/>
    <property type="molecule type" value="Genomic_DNA"/>
</dbReference>
<dbReference type="InterPro" id="IPR050272">
    <property type="entry name" value="Isochorismatase-like_hydrls"/>
</dbReference>
<reference evidence="4" key="1">
    <citation type="submission" date="2020-05" db="EMBL/GenBank/DDBJ databases">
        <authorList>
            <person name="Chiriac C."/>
            <person name="Salcher M."/>
            <person name="Ghai R."/>
            <person name="Kavagutti S V."/>
        </authorList>
    </citation>
    <scope>NUCLEOTIDE SEQUENCE</scope>
</reference>
<dbReference type="PANTHER" id="PTHR43540:SF6">
    <property type="entry name" value="ISOCHORISMATASE-LIKE DOMAIN-CONTAINING PROTEIN"/>
    <property type="match status" value="1"/>
</dbReference>
<protein>
    <submittedName>
        <fullName evidence="4">Unannotated protein</fullName>
    </submittedName>
</protein>
<evidence type="ECO:0000313" key="6">
    <source>
        <dbReference type="EMBL" id="CAB5008780.1"/>
    </source>
</evidence>
<dbReference type="AlphaFoldDB" id="A0A6J7AM58"/>
<evidence type="ECO:0000256" key="1">
    <source>
        <dbReference type="ARBA" id="ARBA00022801"/>
    </source>
</evidence>
<feature type="domain" description="Isochorismatase-like" evidence="2">
    <location>
        <begin position="14"/>
        <end position="199"/>
    </location>
</feature>
<dbReference type="EMBL" id="CAEZYR010000048">
    <property type="protein sequence ID" value="CAB4745315.1"/>
    <property type="molecule type" value="Genomic_DNA"/>
</dbReference>
<sequence length="206" mass="21920">MAPDLRSIVDSRHTVLLLQECQKGVIGDLSALPEMAAAAKVTMIPNVARLAEGARAVGVRVIHATAAHQPDMWGSNTNARLFHGAKRSPVKLVMGAEAVEPLDEIGVKGNDIVLPRQHGLSPFQGTEIDSLLRNEGIHTIVLVGVSVNVAIPNVAFDAVNRSYQVVIPRDAVAGTPAEYVDQVFANTLSYIATVTTTDDVLAAWQS</sequence>
<dbReference type="InterPro" id="IPR036380">
    <property type="entry name" value="Isochorismatase-like_sf"/>
</dbReference>
<proteinExistence type="predicted"/>
<dbReference type="Pfam" id="PF00857">
    <property type="entry name" value="Isochorismatase"/>
    <property type="match status" value="1"/>
</dbReference>
<organism evidence="4">
    <name type="scientific">freshwater metagenome</name>
    <dbReference type="NCBI Taxonomy" id="449393"/>
    <lineage>
        <taxon>unclassified sequences</taxon>
        <taxon>metagenomes</taxon>
        <taxon>ecological metagenomes</taxon>
    </lineage>
</organism>
<dbReference type="EMBL" id="CAFBOS010000148">
    <property type="protein sequence ID" value="CAB5008780.1"/>
    <property type="molecule type" value="Genomic_DNA"/>
</dbReference>